<evidence type="ECO:0000259" key="2">
    <source>
        <dbReference type="Pfam" id="PF01619"/>
    </source>
</evidence>
<evidence type="ECO:0000313" key="4">
    <source>
        <dbReference type="Proteomes" id="UP001589797"/>
    </source>
</evidence>
<dbReference type="PANTHER" id="PTHR13914">
    <property type="entry name" value="PROLINE OXIDASE"/>
    <property type="match status" value="1"/>
</dbReference>
<dbReference type="InterPro" id="IPR015659">
    <property type="entry name" value="Proline_oxidase"/>
</dbReference>
<keyword evidence="1" id="KW-0560">Oxidoreductase</keyword>
<protein>
    <submittedName>
        <fullName evidence="3">Proline dehydrogenase family protein</fullName>
    </submittedName>
</protein>
<keyword evidence="4" id="KW-1185">Reference proteome</keyword>
<dbReference type="InterPro" id="IPR029041">
    <property type="entry name" value="FAD-linked_oxidoreductase-like"/>
</dbReference>
<dbReference type="Gene3D" id="3.20.20.220">
    <property type="match status" value="1"/>
</dbReference>
<reference evidence="3 4" key="1">
    <citation type="submission" date="2024-09" db="EMBL/GenBank/DDBJ databases">
        <authorList>
            <person name="Sun Q."/>
            <person name="Mori K."/>
        </authorList>
    </citation>
    <scope>NUCLEOTIDE SEQUENCE [LARGE SCALE GENOMIC DNA]</scope>
    <source>
        <strain evidence="3 4">CCM 7650</strain>
    </source>
</reference>
<dbReference type="RefSeq" id="WP_382389024.1">
    <property type="nucleotide sequence ID" value="NZ_JBHLWI010000055.1"/>
</dbReference>
<sequence length="395" mass="45594">MESPTQLSSLFNNLEVAFASRSDKELQKMHLIFSAMNNSTLVNLGIKLTNLAIKIHFPIKWIMKNTMFGHFCGGETIYECEKSVKNLAKYQVKGILDYSVEGTGTEESFEFVKNEVLETIKTGKDNDAIPFAVFKMTGLGDFELMTKIQDGKKLSQTEETAYQNLIKRVDRICKYAHDSGTRLLIDAEDSWYQDTLDKIVYEVMEKYNQERCVVFNTYQMYRHDMLDRLKKAHQKAQEKGYVLGAKLVRGAYMEKERERAEKLGYPSPIQPDKASTDRDYNAALEYCVQNIDTMNLFSGSHNENSNLLLTELIHQYDLQKNDERIFFSQLYGMSDNISFNLAKQGYNAVKYVPYGPVEKVMPYLSRRAEENTSIAGQSSRELDLIKKEIERRKNQ</sequence>
<dbReference type="InterPro" id="IPR002872">
    <property type="entry name" value="Proline_DH_dom"/>
</dbReference>
<name>A0ABV6FX51_9BACT</name>
<organism evidence="3 4">
    <name type="scientific">Fontibacter flavus</name>
    <dbReference type="NCBI Taxonomy" id="654838"/>
    <lineage>
        <taxon>Bacteria</taxon>
        <taxon>Pseudomonadati</taxon>
        <taxon>Bacteroidota</taxon>
        <taxon>Cytophagia</taxon>
        <taxon>Cytophagales</taxon>
        <taxon>Cyclobacteriaceae</taxon>
        <taxon>Fontibacter</taxon>
    </lineage>
</organism>
<gene>
    <name evidence="3" type="ORF">ACFFIP_17415</name>
</gene>
<dbReference type="Pfam" id="PF01619">
    <property type="entry name" value="Pro_dh"/>
    <property type="match status" value="1"/>
</dbReference>
<dbReference type="Proteomes" id="UP001589797">
    <property type="component" value="Unassembled WGS sequence"/>
</dbReference>
<dbReference type="SUPFAM" id="SSF51730">
    <property type="entry name" value="FAD-linked oxidoreductase"/>
    <property type="match status" value="1"/>
</dbReference>
<proteinExistence type="predicted"/>
<comment type="caution">
    <text evidence="3">The sequence shown here is derived from an EMBL/GenBank/DDBJ whole genome shotgun (WGS) entry which is preliminary data.</text>
</comment>
<evidence type="ECO:0000313" key="3">
    <source>
        <dbReference type="EMBL" id="MFC0264470.1"/>
    </source>
</evidence>
<feature type="domain" description="Proline dehydrogenase" evidence="2">
    <location>
        <begin position="81"/>
        <end position="379"/>
    </location>
</feature>
<accession>A0ABV6FX51</accession>
<dbReference type="EMBL" id="JBHLWI010000055">
    <property type="protein sequence ID" value="MFC0264470.1"/>
    <property type="molecule type" value="Genomic_DNA"/>
</dbReference>
<evidence type="ECO:0000256" key="1">
    <source>
        <dbReference type="ARBA" id="ARBA00023002"/>
    </source>
</evidence>
<dbReference type="PANTHER" id="PTHR13914:SF0">
    <property type="entry name" value="PROLINE DEHYDROGENASE 1, MITOCHONDRIAL"/>
    <property type="match status" value="1"/>
</dbReference>